<accession>A0A837D766</accession>
<dbReference type="Proteomes" id="UP000030848">
    <property type="component" value="Unassembled WGS sequence"/>
</dbReference>
<dbReference type="RefSeq" id="WP_037312637.1">
    <property type="nucleotide sequence ID" value="NZ_CALJZO010000023.1"/>
</dbReference>
<reference evidence="2 3" key="1">
    <citation type="submission" date="2014-10" db="EMBL/GenBank/DDBJ databases">
        <title>Genome sequence of Micropolyspora internatus JCM3315.</title>
        <authorList>
            <person name="Shin S.-K."/>
            <person name="Yi H."/>
        </authorList>
    </citation>
    <scope>NUCLEOTIDE SEQUENCE [LARGE SCALE GENOMIC DNA]</scope>
    <source>
        <strain evidence="2 3">JCM 3315</strain>
    </source>
</reference>
<evidence type="ECO:0000313" key="3">
    <source>
        <dbReference type="Proteomes" id="UP000030848"/>
    </source>
</evidence>
<evidence type="ECO:0000256" key="1">
    <source>
        <dbReference type="SAM" id="MobiDB-lite"/>
    </source>
</evidence>
<protein>
    <submittedName>
        <fullName evidence="2">ArsR family transcriptional regulator</fullName>
    </submittedName>
</protein>
<evidence type="ECO:0000313" key="2">
    <source>
        <dbReference type="EMBL" id="KHF43613.1"/>
    </source>
</evidence>
<dbReference type="EMBL" id="JRZE01000006">
    <property type="protein sequence ID" value="KHF43613.1"/>
    <property type="molecule type" value="Genomic_DNA"/>
</dbReference>
<sequence>MSTWTGRPAEKPALAVGPNKSGGRTVYASWNGSTEVERWEVLADSSRSSLVPVARAHRSGFEAVVNSDGPYFAVLALDGDGRGLAQSDPVREEAVEGQASSRDVT</sequence>
<comment type="caution">
    <text evidence="2">The sequence shown here is derived from an EMBL/GenBank/DDBJ whole genome shotgun (WGS) entry which is preliminary data.</text>
</comment>
<dbReference type="AlphaFoldDB" id="A0A837D766"/>
<proteinExistence type="predicted"/>
<gene>
    <name evidence="2" type="ORF">MINT15_38150</name>
</gene>
<name>A0A837D766_9PSEU</name>
<feature type="region of interest" description="Disordered" evidence="1">
    <location>
        <begin position="1"/>
        <end position="22"/>
    </location>
</feature>
<feature type="region of interest" description="Disordered" evidence="1">
    <location>
        <begin position="85"/>
        <end position="105"/>
    </location>
</feature>
<organism evidence="2 3">
    <name type="scientific">Saccharomonospora viridis</name>
    <dbReference type="NCBI Taxonomy" id="1852"/>
    <lineage>
        <taxon>Bacteria</taxon>
        <taxon>Bacillati</taxon>
        <taxon>Actinomycetota</taxon>
        <taxon>Actinomycetes</taxon>
        <taxon>Pseudonocardiales</taxon>
        <taxon>Pseudonocardiaceae</taxon>
        <taxon>Saccharomonospora</taxon>
    </lineage>
</organism>